<dbReference type="EMBL" id="MPRL01000015">
    <property type="protein sequence ID" value="OOZ41008.1"/>
    <property type="molecule type" value="Genomic_DNA"/>
</dbReference>
<dbReference type="PROSITE" id="PS51257">
    <property type="entry name" value="PROKAR_LIPOPROTEIN"/>
    <property type="match status" value="1"/>
</dbReference>
<dbReference type="AlphaFoldDB" id="A0A1T2L7C1"/>
<dbReference type="RefSeq" id="WP_078483112.1">
    <property type="nucleotide sequence ID" value="NZ_MPRL01000015.1"/>
</dbReference>
<dbReference type="Proteomes" id="UP000191110">
    <property type="component" value="Unassembled WGS sequence"/>
</dbReference>
<evidence type="ECO:0000313" key="2">
    <source>
        <dbReference type="Proteomes" id="UP000191110"/>
    </source>
</evidence>
<organism evidence="1 2">
    <name type="scientific">Solemya pervernicosa gill symbiont</name>
    <dbReference type="NCBI Taxonomy" id="642797"/>
    <lineage>
        <taxon>Bacteria</taxon>
        <taxon>Pseudomonadati</taxon>
        <taxon>Pseudomonadota</taxon>
        <taxon>Gammaproteobacteria</taxon>
        <taxon>sulfur-oxidizing symbionts</taxon>
    </lineage>
</organism>
<dbReference type="Pfam" id="PF11736">
    <property type="entry name" value="DUF3299"/>
    <property type="match status" value="1"/>
</dbReference>
<name>A0A1T2L7C1_9GAMM</name>
<dbReference type="Gene3D" id="2.40.50.870">
    <property type="entry name" value="Protein of unknown function (DUF3299)"/>
    <property type="match status" value="1"/>
</dbReference>
<gene>
    <name evidence="1" type="ORF">BOW53_05655</name>
</gene>
<comment type="caution">
    <text evidence="1">The sequence shown here is derived from an EMBL/GenBank/DDBJ whole genome shotgun (WGS) entry which is preliminary data.</text>
</comment>
<reference evidence="1 2" key="1">
    <citation type="submission" date="2016-11" db="EMBL/GenBank/DDBJ databases">
        <title>Mixed transmission modes and dynamic genome evolution in an obligate animal-bacterial symbiosis.</title>
        <authorList>
            <person name="Russell S.L."/>
            <person name="Corbett-Detig R.B."/>
            <person name="Cavanaugh C.M."/>
        </authorList>
    </citation>
    <scope>NUCLEOTIDE SEQUENCE [LARGE SCALE GENOMIC DNA]</scope>
    <source>
        <strain evidence="1">Sveles-Q1</strain>
    </source>
</reference>
<evidence type="ECO:0008006" key="3">
    <source>
        <dbReference type="Google" id="ProtNLM"/>
    </source>
</evidence>
<keyword evidence="2" id="KW-1185">Reference proteome</keyword>
<accession>A0A1T2L7C1</accession>
<proteinExistence type="predicted"/>
<dbReference type="OrthoDB" id="9784998at2"/>
<evidence type="ECO:0000313" key="1">
    <source>
        <dbReference type="EMBL" id="OOZ41008.1"/>
    </source>
</evidence>
<dbReference type="InterPro" id="IPR021727">
    <property type="entry name" value="DUF3299"/>
</dbReference>
<protein>
    <recommendedName>
        <fullName evidence="3">DUF3299 domain-containing protein</fullName>
    </recommendedName>
</protein>
<sequence>MNRHYLLLLLPLLLLGCERDPLSDRGKVFVSEQPAEKQPDTPSPMIKVAQTTTEENGIKTLDWDDLLPPGWLPKPELVERYRIGEIGDDDPLIIEARERLSRPIQPANQELNGKMIKISGFVVPLERSGTKVTEFLLVPYHGACIHVPPPPSNQTVYVTTTKEGAAVRKMFDTVWVTGTIIIDHVESDIAEAGYTIYAEKVEPYDE</sequence>